<organism evidence="4 5">
    <name type="scientific">Oikopleura dioica</name>
    <name type="common">Tunicate</name>
    <dbReference type="NCBI Taxonomy" id="34765"/>
    <lineage>
        <taxon>Eukaryota</taxon>
        <taxon>Metazoa</taxon>
        <taxon>Chordata</taxon>
        <taxon>Tunicata</taxon>
        <taxon>Appendicularia</taxon>
        <taxon>Copelata</taxon>
        <taxon>Oikopleuridae</taxon>
        <taxon>Oikopleura</taxon>
    </lineage>
</organism>
<dbReference type="InterPro" id="IPR013083">
    <property type="entry name" value="Znf_RING/FYVE/PHD"/>
</dbReference>
<feature type="region of interest" description="Disordered" evidence="2">
    <location>
        <begin position="1"/>
        <end position="85"/>
    </location>
</feature>
<dbReference type="InterPro" id="IPR039032">
    <property type="entry name" value="Rim-like"/>
</dbReference>
<dbReference type="SUPFAM" id="SSF57903">
    <property type="entry name" value="FYVE/PHD zinc finger"/>
    <property type="match status" value="1"/>
</dbReference>
<evidence type="ECO:0000313" key="4">
    <source>
        <dbReference type="EMBL" id="CAG5089681.1"/>
    </source>
</evidence>
<dbReference type="InterPro" id="IPR011011">
    <property type="entry name" value="Znf_FYVE_PHD"/>
</dbReference>
<evidence type="ECO:0000259" key="3">
    <source>
        <dbReference type="PROSITE" id="PS50916"/>
    </source>
</evidence>
<reference evidence="4 5" key="1">
    <citation type="submission" date="2021-04" db="EMBL/GenBank/DDBJ databases">
        <authorList>
            <person name="Bliznina A."/>
        </authorList>
    </citation>
    <scope>NUCLEOTIDE SEQUENCE [LARGE SCALE GENOMIC DNA]</scope>
</reference>
<evidence type="ECO:0000256" key="1">
    <source>
        <dbReference type="ARBA" id="ARBA00022737"/>
    </source>
</evidence>
<evidence type="ECO:0000256" key="2">
    <source>
        <dbReference type="SAM" id="MobiDB-lite"/>
    </source>
</evidence>
<dbReference type="Gene3D" id="3.30.40.10">
    <property type="entry name" value="Zinc/RING finger domain, C3HC4 (zinc finger)"/>
    <property type="match status" value="1"/>
</dbReference>
<proteinExistence type="predicted"/>
<gene>
    <name evidence="4" type="ORF">OKIOD_LOCUS3862</name>
</gene>
<feature type="domain" description="RabBD" evidence="3">
    <location>
        <begin position="7"/>
        <end position="65"/>
    </location>
</feature>
<evidence type="ECO:0000313" key="5">
    <source>
        <dbReference type="Proteomes" id="UP001158576"/>
    </source>
</evidence>
<dbReference type="PANTHER" id="PTHR12157">
    <property type="entry name" value="REGULATING SYNAPTIC MEMBRANE EXOCYTOSIS PROTEIN"/>
    <property type="match status" value="1"/>
</dbReference>
<sequence length="129" mass="14557">MDDTIPMPDLSHLTEDERQSIMKVMQRQQEEEKREKSMYQSVERNLAVLKEKHLSGAAPNPKAQSSQPPPPVQKSMNTPPKEAVPPGLCPICRKTQLARGCGHRCGFCKLVFCSRCGGKWQVNRDINKL</sequence>
<name>A0ABN7S2T8_OIKDI</name>
<keyword evidence="1" id="KW-0677">Repeat</keyword>
<dbReference type="PROSITE" id="PS50916">
    <property type="entry name" value="RABBD"/>
    <property type="match status" value="1"/>
</dbReference>
<dbReference type="Pfam" id="PF22601">
    <property type="entry name" value="RIM2a_ZnF"/>
    <property type="match status" value="1"/>
</dbReference>
<dbReference type="EMBL" id="OU015568">
    <property type="protein sequence ID" value="CAG5089681.1"/>
    <property type="molecule type" value="Genomic_DNA"/>
</dbReference>
<feature type="compositionally biased region" description="Basic and acidic residues" evidence="2">
    <location>
        <begin position="28"/>
        <end position="37"/>
    </location>
</feature>
<dbReference type="InterPro" id="IPR010911">
    <property type="entry name" value="Rab_BD"/>
</dbReference>
<dbReference type="InterPro" id="IPR054386">
    <property type="entry name" value="RIM_Znf"/>
</dbReference>
<keyword evidence="5" id="KW-1185">Reference proteome</keyword>
<feature type="compositionally biased region" description="Low complexity" evidence="2">
    <location>
        <begin position="57"/>
        <end position="66"/>
    </location>
</feature>
<dbReference type="Proteomes" id="UP001158576">
    <property type="component" value="Chromosome PAR"/>
</dbReference>
<dbReference type="PANTHER" id="PTHR12157:SF25">
    <property type="entry name" value="REGULATING SYNAPTIC MEMBRANE EXOCYTOSIS PROTEIN 3"/>
    <property type="match status" value="1"/>
</dbReference>
<protein>
    <submittedName>
        <fullName evidence="4">Oidioi.mRNA.OKI2018_I69.PAR.g12304.t1.cds</fullName>
    </submittedName>
</protein>
<accession>A0ABN7S2T8</accession>